<keyword evidence="2" id="KW-1185">Reference proteome</keyword>
<dbReference type="PANTHER" id="PTHR47438:SF1">
    <property type="entry name" value="PHOSPHATE METABOLISM PROTEIN 8-RELATED"/>
    <property type="match status" value="1"/>
</dbReference>
<evidence type="ECO:0000313" key="1">
    <source>
        <dbReference type="EMBL" id="KAG0659328.1"/>
    </source>
</evidence>
<dbReference type="GO" id="GO:0009166">
    <property type="term" value="P:nucleotide catabolic process"/>
    <property type="evidence" value="ECO:0007669"/>
    <property type="project" value="TreeGrafter"/>
</dbReference>
<dbReference type="Pfam" id="PF00702">
    <property type="entry name" value="Hydrolase"/>
    <property type="match status" value="1"/>
</dbReference>
<dbReference type="FunFam" id="1.10.150.450:FF:000001">
    <property type="entry name" value="SDT1p Pyrimidine nucleotidase"/>
    <property type="match status" value="1"/>
</dbReference>
<dbReference type="Proteomes" id="UP000750334">
    <property type="component" value="Unassembled WGS sequence"/>
</dbReference>
<dbReference type="SFLD" id="SFLDG01129">
    <property type="entry name" value="C1.5:_HAD__Beta-PGM__Phosphata"/>
    <property type="match status" value="1"/>
</dbReference>
<dbReference type="SFLD" id="SFLDG01132">
    <property type="entry name" value="C1.5.3:_5'-Nucleotidase_Like"/>
    <property type="match status" value="1"/>
</dbReference>
<dbReference type="SFLD" id="SFLDS00003">
    <property type="entry name" value="Haloacid_Dehalogenase"/>
    <property type="match status" value="1"/>
</dbReference>
<dbReference type="NCBIfam" id="TIGR01993">
    <property type="entry name" value="Pyr-5-nucltdase"/>
    <property type="match status" value="1"/>
</dbReference>
<dbReference type="InterPro" id="IPR052791">
    <property type="entry name" value="SSM1_domain"/>
</dbReference>
<dbReference type="Gene3D" id="3.40.50.1000">
    <property type="entry name" value="HAD superfamily/HAD-like"/>
    <property type="match status" value="1"/>
</dbReference>
<dbReference type="InterPro" id="IPR010237">
    <property type="entry name" value="Pyr-5-nucltdase"/>
</dbReference>
<dbReference type="InterPro" id="IPR023214">
    <property type="entry name" value="HAD_sf"/>
</dbReference>
<organism evidence="1 2">
    <name type="scientific">Maudiozyma exigua</name>
    <name type="common">Yeast</name>
    <name type="synonym">Kazachstania exigua</name>
    <dbReference type="NCBI Taxonomy" id="34358"/>
    <lineage>
        <taxon>Eukaryota</taxon>
        <taxon>Fungi</taxon>
        <taxon>Dikarya</taxon>
        <taxon>Ascomycota</taxon>
        <taxon>Saccharomycotina</taxon>
        <taxon>Saccharomycetes</taxon>
        <taxon>Saccharomycetales</taxon>
        <taxon>Saccharomycetaceae</taxon>
        <taxon>Maudiozyma</taxon>
    </lineage>
</organism>
<dbReference type="InterPro" id="IPR006439">
    <property type="entry name" value="HAD-SF_hydro_IA"/>
</dbReference>
<dbReference type="AlphaFoldDB" id="A0A9P6W0L5"/>
<proteinExistence type="predicted"/>
<name>A0A9P6W0L5_MAUEX</name>
<protein>
    <submittedName>
        <fullName evidence="1">Suppressor of deletion of TFIIS</fullName>
    </submittedName>
</protein>
<comment type="caution">
    <text evidence="1">The sequence shown here is derived from an EMBL/GenBank/DDBJ whole genome shotgun (WGS) entry which is preliminary data.</text>
</comment>
<evidence type="ECO:0000313" key="2">
    <source>
        <dbReference type="Proteomes" id="UP000750334"/>
    </source>
</evidence>
<accession>A0A9P6W0L5</accession>
<dbReference type="EMBL" id="PUHR01000194">
    <property type="protein sequence ID" value="KAG0659328.1"/>
    <property type="molecule type" value="Genomic_DNA"/>
</dbReference>
<dbReference type="GO" id="GO:0006206">
    <property type="term" value="P:pyrimidine nucleobase metabolic process"/>
    <property type="evidence" value="ECO:0007669"/>
    <property type="project" value="TreeGrafter"/>
</dbReference>
<dbReference type="Gene3D" id="1.10.150.450">
    <property type="match status" value="1"/>
</dbReference>
<reference evidence="1 2" key="1">
    <citation type="submission" date="2020-11" db="EMBL/GenBank/DDBJ databases">
        <title>Kefir isolates.</title>
        <authorList>
            <person name="Marcisauskas S."/>
            <person name="Kim Y."/>
            <person name="Blasche S."/>
        </authorList>
    </citation>
    <scope>NUCLEOTIDE SEQUENCE [LARGE SCALE GENOMIC DNA]</scope>
    <source>
        <strain evidence="1 2">OG2</strain>
    </source>
</reference>
<sequence length="285" mass="32581">MTIDRDPHVAYQKATELQIQKNIEHLNSLTHPGCEITFPIEPSNPLPAPDPNLKVFFFDIDNCLYKSSSKIHDLMQVSIVNYFKNTLNLSHDDAHQLNNTYYKEYGLAIRGLVMFHGINALEYNKLVDDSLPLQDILRPDPELRQMLLDLKRSQKFDKLWLFTNAYKNHGIRVIKLLGLGDIFDGITYCDYSQTDTLVCKPNPMAFERAMVQSGLSNYENAWFIDDSGSNIHQGLKLGMRQCVHVVENEVNEILGKTPDGSIVIRDILDLPQALPEIFCCEEHSK</sequence>
<gene>
    <name evidence="1" type="primary">SDT1</name>
    <name evidence="1" type="ORF">C6P45_001870</name>
</gene>
<dbReference type="PANTHER" id="PTHR47438">
    <property type="entry name" value="PHOSPHATE METABOLISM PROTEIN 8-RELATED"/>
    <property type="match status" value="1"/>
</dbReference>
<dbReference type="SUPFAM" id="SSF56784">
    <property type="entry name" value="HAD-like"/>
    <property type="match status" value="1"/>
</dbReference>
<dbReference type="InterPro" id="IPR036412">
    <property type="entry name" value="HAD-like_sf"/>
</dbReference>
<dbReference type="GO" id="GO:0008252">
    <property type="term" value="F:nucleotidase activity"/>
    <property type="evidence" value="ECO:0007669"/>
    <property type="project" value="TreeGrafter"/>
</dbReference>
<dbReference type="OrthoDB" id="1065058at2759"/>
<dbReference type="NCBIfam" id="TIGR01509">
    <property type="entry name" value="HAD-SF-IA-v3"/>
    <property type="match status" value="1"/>
</dbReference>